<dbReference type="AlphaFoldDB" id="A0A8B9RQC1"/>
<evidence type="ECO:0000256" key="3">
    <source>
        <dbReference type="ARBA" id="ARBA00004294"/>
    </source>
</evidence>
<keyword evidence="13" id="KW-0479">Metal-binding</keyword>
<keyword evidence="17" id="KW-0256">Endoplasmic reticulum</keyword>
<keyword evidence="28" id="KW-0968">Cytoplasmic vesicle</keyword>
<evidence type="ECO:0000256" key="23">
    <source>
        <dbReference type="ARBA" id="ARBA00023136"/>
    </source>
</evidence>
<keyword evidence="27" id="KW-0449">Lipoprotein</keyword>
<evidence type="ECO:0000256" key="30">
    <source>
        <dbReference type="SAM" id="MobiDB-lite"/>
    </source>
</evidence>
<dbReference type="GO" id="GO:0005929">
    <property type="term" value="C:cilium"/>
    <property type="evidence" value="ECO:0007669"/>
    <property type="project" value="UniProtKB-SubCell"/>
</dbReference>
<feature type="compositionally biased region" description="Low complexity" evidence="30">
    <location>
        <begin position="1"/>
        <end position="11"/>
    </location>
</feature>
<dbReference type="Pfam" id="PF02191">
    <property type="entry name" value="OLF"/>
    <property type="match status" value="1"/>
</dbReference>
<keyword evidence="14" id="KW-0732">Signal</keyword>
<organism evidence="32 33">
    <name type="scientific">Accipiter nisus</name>
    <name type="common">Eurasian sparrowhawk</name>
    <dbReference type="NCBI Taxonomy" id="211598"/>
    <lineage>
        <taxon>Eukaryota</taxon>
        <taxon>Metazoa</taxon>
        <taxon>Chordata</taxon>
        <taxon>Craniata</taxon>
        <taxon>Vertebrata</taxon>
        <taxon>Euteleostomi</taxon>
        <taxon>Archelosauria</taxon>
        <taxon>Archosauria</taxon>
        <taxon>Dinosauria</taxon>
        <taxon>Saurischia</taxon>
        <taxon>Theropoda</taxon>
        <taxon>Coelurosauria</taxon>
        <taxon>Aves</taxon>
        <taxon>Neognathae</taxon>
        <taxon>Neoaves</taxon>
        <taxon>Telluraves</taxon>
        <taxon>Accipitrimorphae</taxon>
        <taxon>Accipitriformes</taxon>
        <taxon>Accipitridae</taxon>
        <taxon>Accipitrinae</taxon>
        <taxon>Accipiter</taxon>
    </lineage>
</organism>
<protein>
    <recommendedName>
        <fullName evidence="10">Myocilin</fullName>
    </recommendedName>
</protein>
<dbReference type="PROSITE" id="PS51132">
    <property type="entry name" value="OLF"/>
    <property type="match status" value="1"/>
</dbReference>
<proteinExistence type="predicted"/>
<evidence type="ECO:0000256" key="16">
    <source>
        <dbReference type="ARBA" id="ARBA00022792"/>
    </source>
</evidence>
<evidence type="ECO:0000256" key="24">
    <source>
        <dbReference type="ARBA" id="ARBA00023139"/>
    </source>
</evidence>
<keyword evidence="16" id="KW-0999">Mitochondrion inner membrane</keyword>
<dbReference type="SMART" id="SM00284">
    <property type="entry name" value="OLF"/>
    <property type="match status" value="1"/>
</dbReference>
<evidence type="ECO:0000313" key="33">
    <source>
        <dbReference type="Proteomes" id="UP000694541"/>
    </source>
</evidence>
<keyword evidence="18" id="KW-0106">Calcium</keyword>
<evidence type="ECO:0000256" key="4">
    <source>
        <dbReference type="ARBA" id="ARBA00004427"/>
    </source>
</evidence>
<evidence type="ECO:0000256" key="12">
    <source>
        <dbReference type="ARBA" id="ARBA00022530"/>
    </source>
</evidence>
<keyword evidence="19" id="KW-0333">Golgi apparatus</keyword>
<keyword evidence="24" id="KW-0564">Palmitate</keyword>
<evidence type="ECO:0000256" key="5">
    <source>
        <dbReference type="ARBA" id="ARBA00004498"/>
    </source>
</evidence>
<dbReference type="GO" id="GO:0046872">
    <property type="term" value="F:metal ion binding"/>
    <property type="evidence" value="ECO:0007669"/>
    <property type="project" value="UniProtKB-KW"/>
</dbReference>
<keyword evidence="21" id="KW-0969">Cilium</keyword>
<evidence type="ECO:0000256" key="22">
    <source>
        <dbReference type="ARBA" id="ARBA00023128"/>
    </source>
</evidence>
<keyword evidence="12" id="KW-0272">Extracellular matrix</keyword>
<keyword evidence="33" id="KW-1185">Reference proteome</keyword>
<dbReference type="GO" id="GO:0005758">
    <property type="term" value="C:mitochondrial intermembrane space"/>
    <property type="evidence" value="ECO:0007669"/>
    <property type="project" value="UniProtKB-SubCell"/>
</dbReference>
<dbReference type="GO" id="GO:0005615">
    <property type="term" value="C:extracellular space"/>
    <property type="evidence" value="ECO:0007669"/>
    <property type="project" value="TreeGrafter"/>
</dbReference>
<accession>A0A8B9RQC1</accession>
<evidence type="ECO:0000256" key="11">
    <source>
        <dbReference type="ARBA" id="ARBA00022525"/>
    </source>
</evidence>
<reference evidence="32" key="1">
    <citation type="submission" date="2025-08" db="UniProtKB">
        <authorList>
            <consortium name="Ensembl"/>
        </authorList>
    </citation>
    <scope>IDENTIFICATION</scope>
</reference>
<dbReference type="Proteomes" id="UP000694541">
    <property type="component" value="Unplaced"/>
</dbReference>
<dbReference type="GO" id="GO:0005794">
    <property type="term" value="C:Golgi apparatus"/>
    <property type="evidence" value="ECO:0007669"/>
    <property type="project" value="UniProtKB-SubCell"/>
</dbReference>
<keyword evidence="22" id="KW-0496">Mitochondrion</keyword>
<dbReference type="GO" id="GO:0005791">
    <property type="term" value="C:rough endoplasmic reticulum"/>
    <property type="evidence" value="ECO:0007669"/>
    <property type="project" value="UniProtKB-SubCell"/>
</dbReference>
<evidence type="ECO:0000313" key="32">
    <source>
        <dbReference type="Ensembl" id="ENSANIP00000002642.1"/>
    </source>
</evidence>
<dbReference type="GO" id="GO:0007165">
    <property type="term" value="P:signal transduction"/>
    <property type="evidence" value="ECO:0007669"/>
    <property type="project" value="TreeGrafter"/>
</dbReference>
<dbReference type="GO" id="GO:0031410">
    <property type="term" value="C:cytoplasmic vesicle"/>
    <property type="evidence" value="ECO:0007669"/>
    <property type="project" value="UniProtKB-SubCell"/>
</dbReference>
<evidence type="ECO:0000256" key="8">
    <source>
        <dbReference type="ARBA" id="ARBA00004555"/>
    </source>
</evidence>
<feature type="region of interest" description="Disordered" evidence="30">
    <location>
        <begin position="1"/>
        <end position="106"/>
    </location>
</feature>
<reference evidence="32" key="2">
    <citation type="submission" date="2025-09" db="UniProtKB">
        <authorList>
            <consortium name="Ensembl"/>
        </authorList>
    </citation>
    <scope>IDENTIFICATION</scope>
</reference>
<keyword evidence="11" id="KW-0964">Secreted</keyword>
<evidence type="ECO:0000256" key="14">
    <source>
        <dbReference type="ARBA" id="ARBA00022729"/>
    </source>
</evidence>
<keyword evidence="20" id="KW-0175">Coiled coil</keyword>
<feature type="compositionally biased region" description="Basic and acidic residues" evidence="30">
    <location>
        <begin position="326"/>
        <end position="336"/>
    </location>
</feature>
<keyword evidence="25" id="KW-1015">Disulfide bond</keyword>
<dbReference type="GO" id="GO:0005741">
    <property type="term" value="C:mitochondrial outer membrane"/>
    <property type="evidence" value="ECO:0007669"/>
    <property type="project" value="UniProtKB-SubCell"/>
</dbReference>
<evidence type="ECO:0000259" key="31">
    <source>
        <dbReference type="PROSITE" id="PS51132"/>
    </source>
</evidence>
<evidence type="ECO:0000256" key="20">
    <source>
        <dbReference type="ARBA" id="ARBA00023054"/>
    </source>
</evidence>
<comment type="subcellular location">
    <subcellularLocation>
        <location evidence="1">Cell projection</location>
        <location evidence="1">Cilium</location>
    </subcellularLocation>
    <subcellularLocation>
        <location evidence="6">Cytoplasmic vesicle</location>
    </subcellularLocation>
    <subcellularLocation>
        <location evidence="8">Golgi apparatus</location>
    </subcellularLocation>
    <subcellularLocation>
        <location evidence="2">Mitochondrion inner membrane</location>
    </subcellularLocation>
    <subcellularLocation>
        <location evidence="9">Mitochondrion intermembrane space</location>
    </subcellularLocation>
    <subcellularLocation>
        <location evidence="3">Mitochondrion outer membrane</location>
    </subcellularLocation>
    <subcellularLocation>
        <location evidence="4">Rough endoplasmic reticulum</location>
    </subcellularLocation>
    <subcellularLocation>
        <location evidence="7">Secreted</location>
        <location evidence="7">Extracellular exosome</location>
    </subcellularLocation>
    <subcellularLocation>
        <location evidence="5">Secreted</location>
        <location evidence="5">Extracellular space</location>
        <location evidence="5">Extracellular matrix</location>
    </subcellularLocation>
</comment>
<evidence type="ECO:0000256" key="6">
    <source>
        <dbReference type="ARBA" id="ARBA00004541"/>
    </source>
</evidence>
<evidence type="ECO:0000256" key="9">
    <source>
        <dbReference type="ARBA" id="ARBA00004569"/>
    </source>
</evidence>
<evidence type="ECO:0000256" key="17">
    <source>
        <dbReference type="ARBA" id="ARBA00022824"/>
    </source>
</evidence>
<evidence type="ECO:0000256" key="29">
    <source>
        <dbReference type="PROSITE-ProRule" id="PRU00446"/>
    </source>
</evidence>
<evidence type="ECO:0000256" key="10">
    <source>
        <dbReference type="ARBA" id="ARBA00017216"/>
    </source>
</evidence>
<evidence type="ECO:0000256" key="18">
    <source>
        <dbReference type="ARBA" id="ARBA00022837"/>
    </source>
</evidence>
<name>A0A8B9RQC1_9AVES</name>
<dbReference type="GO" id="GO:0001649">
    <property type="term" value="P:osteoblast differentiation"/>
    <property type="evidence" value="ECO:0007669"/>
    <property type="project" value="TreeGrafter"/>
</dbReference>
<evidence type="ECO:0000256" key="15">
    <source>
        <dbReference type="ARBA" id="ARBA00022787"/>
    </source>
</evidence>
<evidence type="ECO:0000256" key="21">
    <source>
        <dbReference type="ARBA" id="ARBA00023069"/>
    </source>
</evidence>
<comment type="caution">
    <text evidence="29">Lacks conserved residue(s) required for the propagation of feature annotation.</text>
</comment>
<evidence type="ECO:0000256" key="28">
    <source>
        <dbReference type="ARBA" id="ARBA00023329"/>
    </source>
</evidence>
<evidence type="ECO:0000256" key="26">
    <source>
        <dbReference type="ARBA" id="ARBA00023273"/>
    </source>
</evidence>
<dbReference type="PANTHER" id="PTHR23192">
    <property type="entry name" value="OLFACTOMEDIN-RELATED"/>
    <property type="match status" value="1"/>
</dbReference>
<feature type="region of interest" description="Disordered" evidence="30">
    <location>
        <begin position="326"/>
        <end position="373"/>
    </location>
</feature>
<dbReference type="Ensembl" id="ENSANIT00000002731.1">
    <property type="protein sequence ID" value="ENSANIP00000002642.1"/>
    <property type="gene ID" value="ENSANIG00000001832.1"/>
</dbReference>
<evidence type="ECO:0000256" key="1">
    <source>
        <dbReference type="ARBA" id="ARBA00004138"/>
    </source>
</evidence>
<keyword evidence="26" id="KW-0966">Cell projection</keyword>
<dbReference type="GO" id="GO:0005743">
    <property type="term" value="C:mitochondrial inner membrane"/>
    <property type="evidence" value="ECO:0007669"/>
    <property type="project" value="UniProtKB-SubCell"/>
</dbReference>
<evidence type="ECO:0000256" key="25">
    <source>
        <dbReference type="ARBA" id="ARBA00023157"/>
    </source>
</evidence>
<dbReference type="InterPro" id="IPR003112">
    <property type="entry name" value="Olfac-like_dom"/>
</dbReference>
<dbReference type="PANTHER" id="PTHR23192:SF33">
    <property type="entry name" value="MYOCILIN"/>
    <property type="match status" value="1"/>
</dbReference>
<evidence type="ECO:0000256" key="27">
    <source>
        <dbReference type="ARBA" id="ARBA00023288"/>
    </source>
</evidence>
<evidence type="ECO:0000256" key="13">
    <source>
        <dbReference type="ARBA" id="ARBA00022723"/>
    </source>
</evidence>
<keyword evidence="23" id="KW-0472">Membrane</keyword>
<dbReference type="InterPro" id="IPR050605">
    <property type="entry name" value="Olfactomedin-like_domain"/>
</dbReference>
<evidence type="ECO:0000256" key="7">
    <source>
        <dbReference type="ARBA" id="ARBA00004550"/>
    </source>
</evidence>
<evidence type="ECO:0000256" key="19">
    <source>
        <dbReference type="ARBA" id="ARBA00023034"/>
    </source>
</evidence>
<keyword evidence="15" id="KW-1000">Mitochondrion outer membrane</keyword>
<feature type="domain" description="Olfactomedin-like" evidence="31">
    <location>
        <begin position="408"/>
        <end position="667"/>
    </location>
</feature>
<sequence>MAGAAAAAAAASQLSHRPLRRSAGRAERRNNRCRGGSRGREKGRSRGRRAGPACGGARSWELAGTARGVGERDGTGRDGTGRRGGAAPAREQRGGVSGRLAPRHRPWHTAPAAKPLAAAAGCRSPASGLGEAGRGGVRGCAGCRWAKAAATGIWKVPSRPSPVVPPPPHAALTLSPPPSRPINAGGSARRAAERRHRGCGAMVGVWLLLWGGLALGCRGETAFLRRADDSAGRCTYSFTVASPVEAACPDGGGVPELRAELAALAARLSRLESRERGAGSSGPRGVEAGGTRDPQQATPAARLEAAYGELLRAKSRLEEEKRRLEREKEELGRRLESNTQEITRLRASRCPPGGEGPGRDALRGPGKAPRWDPQPLAYQELQSERTEVPASRLLEETALGRPGSKDSGCGELVWVGEPVVFGRAESIAGKYGVWMKDPEPVPPFTRETTWRVDTVGTEVRQLFQYEAAEQLAQGYPAKVHILPQPLESTGAVIYRGGLFFQPRRSRALARYDLRGEAITAEREIPGAGYHGQYPYSWGGYTDIDLAVDETGLWVIYSTEKARGAIVLSKLDPETLEIRRTWETNIRKRGVANSFVICGTLYTVSSYSAPNATVNFAYDTATGTSRALSIPFENRFRYLSMVDYNPAERQLFAWDSFNMVTYPVRLSQA</sequence>
<evidence type="ECO:0000256" key="2">
    <source>
        <dbReference type="ARBA" id="ARBA00004273"/>
    </source>
</evidence>
<feature type="region of interest" description="Disordered" evidence="30">
    <location>
        <begin position="272"/>
        <end position="300"/>
    </location>
</feature>
<feature type="compositionally biased region" description="Basic and acidic residues" evidence="30">
    <location>
        <begin position="69"/>
        <end position="81"/>
    </location>
</feature>